<dbReference type="Pfam" id="PF04945">
    <property type="entry name" value="YHS"/>
    <property type="match status" value="1"/>
</dbReference>
<sequence length="252" mass="27685">MLTAILLVVSCVISDHPVGHFEPAPSDQCDPAKTVAPKEALQPFNLLVGSWKGSGMPEGTKEERAAGAWEETVAWEWKFKDQDAWLAVTFKKGKHFTKGELRYTPDKDAKATAPRFTLTLTAADKSTATFVGGLTDKDKVLTLARTDGPATEDQRLVFSLLHSNRHLYRLETRPAGTTVAYSKKYQVGATKEGEPFAATTKGPECIVSGGLGTMKVSYKGKDYWVCCSGCRDEFKENPEKYTKEAEAKAKKQ</sequence>
<dbReference type="InterPro" id="IPR012348">
    <property type="entry name" value="RNR-like"/>
</dbReference>
<evidence type="ECO:0000313" key="2">
    <source>
        <dbReference type="EMBL" id="VTS02285.1"/>
    </source>
</evidence>
<reference evidence="2 3" key="1">
    <citation type="submission" date="2019-05" db="EMBL/GenBank/DDBJ databases">
        <authorList>
            <consortium name="Science for Life Laboratories"/>
        </authorList>
    </citation>
    <scope>NUCLEOTIDE SEQUENCE [LARGE SCALE GENOMIC DNA]</scope>
    <source>
        <strain evidence="2">Soil9</strain>
    </source>
</reference>
<protein>
    <recommendedName>
        <fullName evidence="1">YHS domain-containing protein</fullName>
    </recommendedName>
</protein>
<feature type="domain" description="YHS" evidence="1">
    <location>
        <begin position="215"/>
        <end position="243"/>
    </location>
</feature>
<organism evidence="2 3">
    <name type="scientific">Gemmata massiliana</name>
    <dbReference type="NCBI Taxonomy" id="1210884"/>
    <lineage>
        <taxon>Bacteria</taxon>
        <taxon>Pseudomonadati</taxon>
        <taxon>Planctomycetota</taxon>
        <taxon>Planctomycetia</taxon>
        <taxon>Gemmatales</taxon>
        <taxon>Gemmataceae</taxon>
        <taxon>Gemmata</taxon>
    </lineage>
</organism>
<dbReference type="Gene3D" id="1.10.620.20">
    <property type="entry name" value="Ribonucleotide Reductase, subunit A"/>
    <property type="match status" value="1"/>
</dbReference>
<accession>A0A6P2DMP2</accession>
<dbReference type="Proteomes" id="UP000464178">
    <property type="component" value="Chromosome"/>
</dbReference>
<evidence type="ECO:0000313" key="3">
    <source>
        <dbReference type="Proteomes" id="UP000464178"/>
    </source>
</evidence>
<evidence type="ECO:0000259" key="1">
    <source>
        <dbReference type="Pfam" id="PF04945"/>
    </source>
</evidence>
<keyword evidence="3" id="KW-1185">Reference proteome</keyword>
<proteinExistence type="predicted"/>
<dbReference type="InterPro" id="IPR009078">
    <property type="entry name" value="Ferritin-like_SF"/>
</dbReference>
<dbReference type="EMBL" id="LR593886">
    <property type="protein sequence ID" value="VTS02285.1"/>
    <property type="molecule type" value="Genomic_DNA"/>
</dbReference>
<gene>
    <name evidence="2" type="ORF">SOIL9_75670</name>
</gene>
<dbReference type="InterPro" id="IPR007029">
    <property type="entry name" value="YHS_dom"/>
</dbReference>
<dbReference type="AlphaFoldDB" id="A0A6P2DMP2"/>
<dbReference type="SUPFAM" id="SSF47240">
    <property type="entry name" value="Ferritin-like"/>
    <property type="match status" value="1"/>
</dbReference>
<dbReference type="KEGG" id="gms:SOIL9_75670"/>
<dbReference type="GO" id="GO:0016491">
    <property type="term" value="F:oxidoreductase activity"/>
    <property type="evidence" value="ECO:0007669"/>
    <property type="project" value="InterPro"/>
</dbReference>
<name>A0A6P2DMP2_9BACT</name>
<dbReference type="RefSeq" id="WP_197909670.1">
    <property type="nucleotide sequence ID" value="NZ_LR593886.1"/>
</dbReference>